<feature type="transmembrane region" description="Helical" evidence="1">
    <location>
        <begin position="83"/>
        <end position="100"/>
    </location>
</feature>
<evidence type="ECO:0000313" key="3">
    <source>
        <dbReference type="EMBL" id="CAB4673577.1"/>
    </source>
</evidence>
<dbReference type="GO" id="GO:0016020">
    <property type="term" value="C:membrane"/>
    <property type="evidence" value="ECO:0007669"/>
    <property type="project" value="InterPro"/>
</dbReference>
<dbReference type="EMBL" id="CAEZXC010000024">
    <property type="protein sequence ID" value="CAB4673577.1"/>
    <property type="molecule type" value="Genomic_DNA"/>
</dbReference>
<dbReference type="EMBL" id="CAFBPO010000005">
    <property type="protein sequence ID" value="CAB5016852.1"/>
    <property type="molecule type" value="Genomic_DNA"/>
</dbReference>
<dbReference type="EMBL" id="CAEZYT010000004">
    <property type="protein sequence ID" value="CAB4728481.1"/>
    <property type="molecule type" value="Genomic_DNA"/>
</dbReference>
<name>A0A6J6U0P3_9ZZZZ</name>
<evidence type="ECO:0000313" key="2">
    <source>
        <dbReference type="EMBL" id="CAB4605230.1"/>
    </source>
</evidence>
<accession>A0A6J6U0P3</accession>
<dbReference type="EMBL" id="CAFBOO010000009">
    <property type="protein sequence ID" value="CAB4989657.1"/>
    <property type="molecule type" value="Genomic_DNA"/>
</dbReference>
<evidence type="ECO:0000313" key="8">
    <source>
        <dbReference type="EMBL" id="CAB4954365.1"/>
    </source>
</evidence>
<dbReference type="AlphaFoldDB" id="A0A6J6U0P3"/>
<reference evidence="5" key="1">
    <citation type="submission" date="2020-05" db="EMBL/GenBank/DDBJ databases">
        <authorList>
            <person name="Chiriac C."/>
            <person name="Salcher M."/>
            <person name="Ghai R."/>
            <person name="Kavagutti S V."/>
        </authorList>
    </citation>
    <scope>NUCLEOTIDE SEQUENCE</scope>
</reference>
<feature type="transmembrane region" description="Helical" evidence="1">
    <location>
        <begin position="57"/>
        <end position="76"/>
    </location>
</feature>
<evidence type="ECO:0000313" key="10">
    <source>
        <dbReference type="EMBL" id="CAB5016852.1"/>
    </source>
</evidence>
<dbReference type="InterPro" id="IPR008523">
    <property type="entry name" value="DUF805"/>
</dbReference>
<keyword evidence="1" id="KW-0472">Membrane</keyword>
<keyword evidence="1" id="KW-0812">Transmembrane</keyword>
<evidence type="ECO:0000313" key="4">
    <source>
        <dbReference type="EMBL" id="CAB4728481.1"/>
    </source>
</evidence>
<evidence type="ECO:0000313" key="7">
    <source>
        <dbReference type="EMBL" id="CAB4840120.1"/>
    </source>
</evidence>
<evidence type="ECO:0000313" key="9">
    <source>
        <dbReference type="EMBL" id="CAB4989657.1"/>
    </source>
</evidence>
<evidence type="ECO:0000256" key="1">
    <source>
        <dbReference type="SAM" id="Phobius"/>
    </source>
</evidence>
<feature type="transmembrane region" description="Helical" evidence="1">
    <location>
        <begin position="30"/>
        <end position="51"/>
    </location>
</feature>
<protein>
    <submittedName>
        <fullName evidence="5">Unannotated protein</fullName>
    </submittedName>
</protein>
<evidence type="ECO:0000313" key="11">
    <source>
        <dbReference type="EMBL" id="CAB5074555.1"/>
    </source>
</evidence>
<keyword evidence="1" id="KW-1133">Transmembrane helix</keyword>
<dbReference type="EMBL" id="CAFAZW010000003">
    <property type="protein sequence ID" value="CAB4840120.1"/>
    <property type="molecule type" value="Genomic_DNA"/>
</dbReference>
<dbReference type="EMBL" id="CAEZZH010000004">
    <property type="protein sequence ID" value="CAB4752009.1"/>
    <property type="molecule type" value="Genomic_DNA"/>
</dbReference>
<dbReference type="EMBL" id="CAFBQY010000011">
    <property type="protein sequence ID" value="CAB5074555.1"/>
    <property type="molecule type" value="Genomic_DNA"/>
</dbReference>
<organism evidence="5">
    <name type="scientific">freshwater metagenome</name>
    <dbReference type="NCBI Taxonomy" id="449393"/>
    <lineage>
        <taxon>unclassified sequences</taxon>
        <taxon>metagenomes</taxon>
        <taxon>ecological metagenomes</taxon>
    </lineage>
</organism>
<dbReference type="Pfam" id="PF05656">
    <property type="entry name" value="DUF805"/>
    <property type="match status" value="1"/>
</dbReference>
<evidence type="ECO:0000313" key="5">
    <source>
        <dbReference type="EMBL" id="CAB4752009.1"/>
    </source>
</evidence>
<dbReference type="EMBL" id="CAEZUM010000074">
    <property type="protein sequence ID" value="CAB4605230.1"/>
    <property type="molecule type" value="Genomic_DNA"/>
</dbReference>
<gene>
    <name evidence="2" type="ORF">UFOPK1824_01010</name>
    <name evidence="3" type="ORF">UFOPK2340_00587</name>
    <name evidence="4" type="ORF">UFOPK2772_00155</name>
    <name evidence="5" type="ORF">UFOPK2850_00468</name>
    <name evidence="6" type="ORF">UFOPK3027_00947</name>
    <name evidence="7" type="ORF">UFOPK3256_00284</name>
    <name evidence="8" type="ORF">UFOPK3827_00775</name>
    <name evidence="9" type="ORF">UFOPK3982_01060</name>
    <name evidence="10" type="ORF">UFOPK4120_00608</name>
    <name evidence="11" type="ORF">UFOPK4404_01036</name>
</gene>
<sequence>MGPMPNFIQSPINTLGRYFDYKGKATRSEFWLFILFTWLTSFGVGLIDALIPGDYLGSIWNLLLFIPTITCAIRRMHDVDHRGWYLLIPIYNIIMLIFPSRPAK</sequence>
<proteinExistence type="predicted"/>
<dbReference type="EMBL" id="CAFBNM010000006">
    <property type="protein sequence ID" value="CAB4954365.1"/>
    <property type="molecule type" value="Genomic_DNA"/>
</dbReference>
<dbReference type="EMBL" id="CAFAAN010000007">
    <property type="protein sequence ID" value="CAB4805509.1"/>
    <property type="molecule type" value="Genomic_DNA"/>
</dbReference>
<evidence type="ECO:0000313" key="6">
    <source>
        <dbReference type="EMBL" id="CAB4805509.1"/>
    </source>
</evidence>